<dbReference type="AlphaFoldDB" id="K1QET7"/>
<sequence>MIATSFGVKTLKNIGLLGEIDSNEASLLYSQSGNTIDDHHDSENSRKSVLRFLIPALYEDTLNVSRLPAKKLEIKRQCAINPAKQRTDIGD</sequence>
<evidence type="ECO:0000313" key="1">
    <source>
        <dbReference type="EMBL" id="EKC29574.1"/>
    </source>
</evidence>
<proteinExistence type="predicted"/>
<protein>
    <submittedName>
        <fullName evidence="1">Uncharacterized protein</fullName>
    </submittedName>
</protein>
<reference evidence="1" key="1">
    <citation type="journal article" date="2012" name="Nature">
        <title>The oyster genome reveals stress adaptation and complexity of shell formation.</title>
        <authorList>
            <person name="Zhang G."/>
            <person name="Fang X."/>
            <person name="Guo X."/>
            <person name="Li L."/>
            <person name="Luo R."/>
            <person name="Xu F."/>
            <person name="Yang P."/>
            <person name="Zhang L."/>
            <person name="Wang X."/>
            <person name="Qi H."/>
            <person name="Xiong Z."/>
            <person name="Que H."/>
            <person name="Xie Y."/>
            <person name="Holland P.W."/>
            <person name="Paps J."/>
            <person name="Zhu Y."/>
            <person name="Wu F."/>
            <person name="Chen Y."/>
            <person name="Wang J."/>
            <person name="Peng C."/>
            <person name="Meng J."/>
            <person name="Yang L."/>
            <person name="Liu J."/>
            <person name="Wen B."/>
            <person name="Zhang N."/>
            <person name="Huang Z."/>
            <person name="Zhu Q."/>
            <person name="Feng Y."/>
            <person name="Mount A."/>
            <person name="Hedgecock D."/>
            <person name="Xu Z."/>
            <person name="Liu Y."/>
            <person name="Domazet-Loso T."/>
            <person name="Du Y."/>
            <person name="Sun X."/>
            <person name="Zhang S."/>
            <person name="Liu B."/>
            <person name="Cheng P."/>
            <person name="Jiang X."/>
            <person name="Li J."/>
            <person name="Fan D."/>
            <person name="Wang W."/>
            <person name="Fu W."/>
            <person name="Wang T."/>
            <person name="Wang B."/>
            <person name="Zhang J."/>
            <person name="Peng Z."/>
            <person name="Li Y."/>
            <person name="Li N."/>
            <person name="Wang J."/>
            <person name="Chen M."/>
            <person name="He Y."/>
            <person name="Tan F."/>
            <person name="Song X."/>
            <person name="Zheng Q."/>
            <person name="Huang R."/>
            <person name="Yang H."/>
            <person name="Du X."/>
            <person name="Chen L."/>
            <person name="Yang M."/>
            <person name="Gaffney P.M."/>
            <person name="Wang S."/>
            <person name="Luo L."/>
            <person name="She Z."/>
            <person name="Ming Y."/>
            <person name="Huang W."/>
            <person name="Zhang S."/>
            <person name="Huang B."/>
            <person name="Zhang Y."/>
            <person name="Qu T."/>
            <person name="Ni P."/>
            <person name="Miao G."/>
            <person name="Wang J."/>
            <person name="Wang Q."/>
            <person name="Steinberg C.E."/>
            <person name="Wang H."/>
            <person name="Li N."/>
            <person name="Qian L."/>
            <person name="Zhang G."/>
            <person name="Li Y."/>
            <person name="Yang H."/>
            <person name="Liu X."/>
            <person name="Wang J."/>
            <person name="Yin Y."/>
            <person name="Wang J."/>
        </authorList>
    </citation>
    <scope>NUCLEOTIDE SEQUENCE [LARGE SCALE GENOMIC DNA]</scope>
    <source>
        <strain evidence="1">05x7-T-G4-1.051#20</strain>
    </source>
</reference>
<dbReference type="EMBL" id="JH819194">
    <property type="protein sequence ID" value="EKC29574.1"/>
    <property type="molecule type" value="Genomic_DNA"/>
</dbReference>
<accession>K1QET7</accession>
<name>K1QET7_MAGGI</name>
<gene>
    <name evidence="1" type="ORF">CGI_10027357</name>
</gene>
<dbReference type="InParanoid" id="K1QET7"/>
<dbReference type="HOGENOM" id="CLU_2429175_0_0_1"/>
<organism evidence="1">
    <name type="scientific">Magallana gigas</name>
    <name type="common">Pacific oyster</name>
    <name type="synonym">Crassostrea gigas</name>
    <dbReference type="NCBI Taxonomy" id="29159"/>
    <lineage>
        <taxon>Eukaryota</taxon>
        <taxon>Metazoa</taxon>
        <taxon>Spiralia</taxon>
        <taxon>Lophotrochozoa</taxon>
        <taxon>Mollusca</taxon>
        <taxon>Bivalvia</taxon>
        <taxon>Autobranchia</taxon>
        <taxon>Pteriomorphia</taxon>
        <taxon>Ostreida</taxon>
        <taxon>Ostreoidea</taxon>
        <taxon>Ostreidae</taxon>
        <taxon>Magallana</taxon>
    </lineage>
</organism>